<dbReference type="InterPro" id="IPR004046">
    <property type="entry name" value="GST_C"/>
</dbReference>
<dbReference type="OrthoDB" id="414243at2759"/>
<dbReference type="PANTHER" id="PTHR11571:SF150">
    <property type="entry name" value="GLUTATHIONE S-TRANSFERASE"/>
    <property type="match status" value="1"/>
</dbReference>
<dbReference type="Pfam" id="PF02798">
    <property type="entry name" value="GST_N"/>
    <property type="match status" value="1"/>
</dbReference>
<dbReference type="PROSITE" id="PS50404">
    <property type="entry name" value="GST_NTER"/>
    <property type="match status" value="1"/>
</dbReference>
<protein>
    <recommendedName>
        <fullName evidence="1">glutathione transferase</fullName>
        <ecNumber evidence="1">2.5.1.18</ecNumber>
    </recommendedName>
</protein>
<dbReference type="PROSITE" id="PS50405">
    <property type="entry name" value="GST_CTER"/>
    <property type="match status" value="1"/>
</dbReference>
<dbReference type="Pfam" id="PF14497">
    <property type="entry name" value="GST_C_3"/>
    <property type="match status" value="1"/>
</dbReference>
<dbReference type="InterPro" id="IPR036249">
    <property type="entry name" value="Thioredoxin-like_sf"/>
</dbReference>
<feature type="domain" description="GST N-terminal" evidence="3">
    <location>
        <begin position="14"/>
        <end position="91"/>
    </location>
</feature>
<dbReference type="CDD" id="cd03039">
    <property type="entry name" value="GST_N_Sigma_like"/>
    <property type="match status" value="1"/>
</dbReference>
<dbReference type="Gene3D" id="3.40.30.10">
    <property type="entry name" value="Glutaredoxin"/>
    <property type="match status" value="1"/>
</dbReference>
<dbReference type="GO" id="GO:0004602">
    <property type="term" value="F:glutathione peroxidase activity"/>
    <property type="evidence" value="ECO:0007669"/>
    <property type="project" value="UniProtKB-ARBA"/>
</dbReference>
<proteinExistence type="predicted"/>
<dbReference type="InterPro" id="IPR036282">
    <property type="entry name" value="Glutathione-S-Trfase_C_sf"/>
</dbReference>
<evidence type="ECO:0000256" key="2">
    <source>
        <dbReference type="ARBA" id="ARBA00047960"/>
    </source>
</evidence>
<dbReference type="InterPro" id="IPR050213">
    <property type="entry name" value="GST_superfamily"/>
</dbReference>
<reference evidence="5 6" key="1">
    <citation type="journal article" date="2016" name="Nat. Commun.">
        <title>Extremotolerant tardigrade genome and improved radiotolerance of human cultured cells by tardigrade-unique protein.</title>
        <authorList>
            <person name="Hashimoto T."/>
            <person name="Horikawa D.D."/>
            <person name="Saito Y."/>
            <person name="Kuwahara H."/>
            <person name="Kozuka-Hata H."/>
            <person name="Shin-I T."/>
            <person name="Minakuchi Y."/>
            <person name="Ohishi K."/>
            <person name="Motoyama A."/>
            <person name="Aizu T."/>
            <person name="Enomoto A."/>
            <person name="Kondo K."/>
            <person name="Tanaka S."/>
            <person name="Hara Y."/>
            <person name="Koshikawa S."/>
            <person name="Sagara H."/>
            <person name="Miura T."/>
            <person name="Yokobori S."/>
            <person name="Miyagawa K."/>
            <person name="Suzuki Y."/>
            <person name="Kubo T."/>
            <person name="Oyama M."/>
            <person name="Kohara Y."/>
            <person name="Fujiyama A."/>
            <person name="Arakawa K."/>
            <person name="Katayama T."/>
            <person name="Toyoda A."/>
            <person name="Kunieda T."/>
        </authorList>
    </citation>
    <scope>NUCLEOTIDE SEQUENCE [LARGE SCALE GENOMIC DNA]</scope>
    <source>
        <strain evidence="5 6">YOKOZUNA-1</strain>
    </source>
</reference>
<evidence type="ECO:0000256" key="1">
    <source>
        <dbReference type="ARBA" id="ARBA00012452"/>
    </source>
</evidence>
<dbReference type="GO" id="GO:0004364">
    <property type="term" value="F:glutathione transferase activity"/>
    <property type="evidence" value="ECO:0007669"/>
    <property type="project" value="UniProtKB-EC"/>
</dbReference>
<feature type="domain" description="GST C-terminal" evidence="4">
    <location>
        <begin position="93"/>
        <end position="223"/>
    </location>
</feature>
<dbReference type="SFLD" id="SFLDS00019">
    <property type="entry name" value="Glutathione_Transferase_(cytos"/>
    <property type="match status" value="1"/>
</dbReference>
<evidence type="ECO:0000259" key="4">
    <source>
        <dbReference type="PROSITE" id="PS50405"/>
    </source>
</evidence>
<dbReference type="SUPFAM" id="SSF47616">
    <property type="entry name" value="GST C-terminal domain-like"/>
    <property type="match status" value="1"/>
</dbReference>
<dbReference type="AlphaFoldDB" id="A0A1D1UIP1"/>
<keyword evidence="6" id="KW-1185">Reference proteome</keyword>
<dbReference type="InterPro" id="IPR004045">
    <property type="entry name" value="Glutathione_S-Trfase_N"/>
</dbReference>
<dbReference type="CDD" id="cd03192">
    <property type="entry name" value="GST_C_Sigma_like"/>
    <property type="match status" value="1"/>
</dbReference>
<name>A0A1D1UIP1_RAMVA</name>
<organism evidence="5 6">
    <name type="scientific">Ramazzottius varieornatus</name>
    <name type="common">Water bear</name>
    <name type="synonym">Tardigrade</name>
    <dbReference type="NCBI Taxonomy" id="947166"/>
    <lineage>
        <taxon>Eukaryota</taxon>
        <taxon>Metazoa</taxon>
        <taxon>Ecdysozoa</taxon>
        <taxon>Tardigrada</taxon>
        <taxon>Eutardigrada</taxon>
        <taxon>Parachela</taxon>
        <taxon>Hypsibioidea</taxon>
        <taxon>Ramazzottiidae</taxon>
        <taxon>Ramazzottius</taxon>
    </lineage>
</organism>
<dbReference type="GO" id="GO:0006749">
    <property type="term" value="P:glutathione metabolic process"/>
    <property type="evidence" value="ECO:0007669"/>
    <property type="project" value="TreeGrafter"/>
</dbReference>
<sequence>MRRPGVLADTTMDTRYKLYHFDAQGRGELIRLIFRFVGEDYEDIRVHPTLWEQLKPSTPFQTLPVLEVGGKQIAQSMSIARYLANEFDLGGRTVLERAMVDSAAEFVDELLSDTLKIIYQPNQKYRDHDTKKFLTSTLPVKLGYLDDFKTKHGQGYGYIFGNNLTYADLSAYSTFDQMVSGGLTDWDLLQQFQYPAELRRRILDGEPRITQYLRNRDQMLGTV</sequence>
<dbReference type="InterPro" id="IPR040079">
    <property type="entry name" value="Glutathione_S-Trfase"/>
</dbReference>
<gene>
    <name evidence="5" type="primary">RvY_02111-1</name>
    <name evidence="5" type="synonym">RvY_02111.1</name>
    <name evidence="5" type="ORF">RvY_02111</name>
</gene>
<dbReference type="SUPFAM" id="SSF52833">
    <property type="entry name" value="Thioredoxin-like"/>
    <property type="match status" value="1"/>
</dbReference>
<dbReference type="EC" id="2.5.1.18" evidence="1"/>
<dbReference type="EMBL" id="BDGG01000001">
    <property type="protein sequence ID" value="GAU89576.1"/>
    <property type="molecule type" value="Genomic_DNA"/>
</dbReference>
<dbReference type="FunFam" id="3.40.30.10:FF:000035">
    <property type="entry name" value="hematopoietic prostaglandin D synthase"/>
    <property type="match status" value="1"/>
</dbReference>
<accession>A0A1D1UIP1</accession>
<evidence type="ECO:0000259" key="3">
    <source>
        <dbReference type="PROSITE" id="PS50404"/>
    </source>
</evidence>
<comment type="caution">
    <text evidence="5">The sequence shown here is derived from an EMBL/GenBank/DDBJ whole genome shotgun (WGS) entry which is preliminary data.</text>
</comment>
<comment type="catalytic activity">
    <reaction evidence="2">
        <text>RX + glutathione = an S-substituted glutathione + a halide anion + H(+)</text>
        <dbReference type="Rhea" id="RHEA:16437"/>
        <dbReference type="ChEBI" id="CHEBI:15378"/>
        <dbReference type="ChEBI" id="CHEBI:16042"/>
        <dbReference type="ChEBI" id="CHEBI:17792"/>
        <dbReference type="ChEBI" id="CHEBI:57925"/>
        <dbReference type="ChEBI" id="CHEBI:90779"/>
        <dbReference type="EC" id="2.5.1.18"/>
    </reaction>
</comment>
<dbReference type="InterPro" id="IPR010987">
    <property type="entry name" value="Glutathione-S-Trfase_C-like"/>
</dbReference>
<evidence type="ECO:0000313" key="5">
    <source>
        <dbReference type="EMBL" id="GAU89576.1"/>
    </source>
</evidence>
<dbReference type="STRING" id="947166.A0A1D1UIP1"/>
<dbReference type="Proteomes" id="UP000186922">
    <property type="component" value="Unassembled WGS sequence"/>
</dbReference>
<dbReference type="Gene3D" id="1.20.1050.10">
    <property type="match status" value="1"/>
</dbReference>
<dbReference type="PANTHER" id="PTHR11571">
    <property type="entry name" value="GLUTATHIONE S-TRANSFERASE"/>
    <property type="match status" value="1"/>
</dbReference>
<evidence type="ECO:0000313" key="6">
    <source>
        <dbReference type="Proteomes" id="UP000186922"/>
    </source>
</evidence>